<protein>
    <submittedName>
        <fullName evidence="2">Uncharacterized protein</fullName>
    </submittedName>
</protein>
<dbReference type="AlphaFoldDB" id="A0A2J6Q5G7"/>
<proteinExistence type="predicted"/>
<reference evidence="2 3" key="1">
    <citation type="submission" date="2016-05" db="EMBL/GenBank/DDBJ databases">
        <title>A degradative enzymes factory behind the ericoid mycorrhizal symbiosis.</title>
        <authorList>
            <consortium name="DOE Joint Genome Institute"/>
            <person name="Martino E."/>
            <person name="Morin E."/>
            <person name="Grelet G."/>
            <person name="Kuo A."/>
            <person name="Kohler A."/>
            <person name="Daghino S."/>
            <person name="Barry K."/>
            <person name="Choi C."/>
            <person name="Cichocki N."/>
            <person name="Clum A."/>
            <person name="Copeland A."/>
            <person name="Hainaut M."/>
            <person name="Haridas S."/>
            <person name="Labutti K."/>
            <person name="Lindquist E."/>
            <person name="Lipzen A."/>
            <person name="Khouja H.-R."/>
            <person name="Murat C."/>
            <person name="Ohm R."/>
            <person name="Olson A."/>
            <person name="Spatafora J."/>
            <person name="Veneault-Fourrey C."/>
            <person name="Henrissat B."/>
            <person name="Grigoriev I."/>
            <person name="Martin F."/>
            <person name="Perotto S."/>
        </authorList>
    </citation>
    <scope>NUCLEOTIDE SEQUENCE [LARGE SCALE GENOMIC DNA]</scope>
    <source>
        <strain evidence="2 3">UAMH 7357</strain>
    </source>
</reference>
<organism evidence="2 3">
    <name type="scientific">Hyaloscypha hepaticicola</name>
    <dbReference type="NCBI Taxonomy" id="2082293"/>
    <lineage>
        <taxon>Eukaryota</taxon>
        <taxon>Fungi</taxon>
        <taxon>Dikarya</taxon>
        <taxon>Ascomycota</taxon>
        <taxon>Pezizomycotina</taxon>
        <taxon>Leotiomycetes</taxon>
        <taxon>Helotiales</taxon>
        <taxon>Hyaloscyphaceae</taxon>
        <taxon>Hyaloscypha</taxon>
    </lineage>
</organism>
<evidence type="ECO:0000313" key="2">
    <source>
        <dbReference type="EMBL" id="PMD21522.1"/>
    </source>
</evidence>
<dbReference type="EMBL" id="KZ613480">
    <property type="protein sequence ID" value="PMD21522.1"/>
    <property type="molecule type" value="Genomic_DNA"/>
</dbReference>
<evidence type="ECO:0000256" key="1">
    <source>
        <dbReference type="SAM" id="MobiDB-lite"/>
    </source>
</evidence>
<feature type="region of interest" description="Disordered" evidence="1">
    <location>
        <begin position="52"/>
        <end position="92"/>
    </location>
</feature>
<feature type="compositionally biased region" description="Low complexity" evidence="1">
    <location>
        <begin position="69"/>
        <end position="78"/>
    </location>
</feature>
<evidence type="ECO:0000313" key="3">
    <source>
        <dbReference type="Proteomes" id="UP000235672"/>
    </source>
</evidence>
<name>A0A2J6Q5G7_9HELO</name>
<dbReference type="Proteomes" id="UP000235672">
    <property type="component" value="Unassembled WGS sequence"/>
</dbReference>
<keyword evidence="3" id="KW-1185">Reference proteome</keyword>
<accession>A0A2J6Q5G7</accession>
<gene>
    <name evidence="2" type="ORF">NA56DRAFT_703161</name>
</gene>
<sequence>MRSGVTIQYLDHTKSGGNCRDGNNSLNLLLFKQPLAPDEGWNHLHHEPLPQYLPSSSLHFPPHNPASPPHHQQLHPQPTSTTIALPPYNNPSPIATYSINPQPIQKQHLQSVSSHFTPLPRPASEYLITTPCHS</sequence>